<reference evidence="5" key="2">
    <citation type="submission" date="2020-09" db="EMBL/GenBank/DDBJ databases">
        <authorList>
            <person name="Sun Q."/>
            <person name="Ohkuma M."/>
        </authorList>
    </citation>
    <scope>NUCLEOTIDE SEQUENCE</scope>
    <source>
        <strain evidence="5">JCM 4477</strain>
    </source>
</reference>
<dbReference type="SMART" id="SM01043">
    <property type="entry name" value="BTAD"/>
    <property type="match status" value="1"/>
</dbReference>
<dbReference type="SUPFAM" id="SSF46894">
    <property type="entry name" value="C-terminal effector domain of the bipartite response regulators"/>
    <property type="match status" value="1"/>
</dbReference>
<dbReference type="Proteomes" id="UP000630718">
    <property type="component" value="Unassembled WGS sequence"/>
</dbReference>
<protein>
    <recommendedName>
        <fullName evidence="4">Bacterial transcriptional activator domain-containing protein</fullName>
    </recommendedName>
</protein>
<proteinExistence type="predicted"/>
<accession>A0A919E125</accession>
<feature type="domain" description="Bacterial transcriptional activator" evidence="4">
    <location>
        <begin position="114"/>
        <end position="241"/>
    </location>
</feature>
<dbReference type="Gene3D" id="1.10.10.10">
    <property type="entry name" value="Winged helix-like DNA-binding domain superfamily/Winged helix DNA-binding domain"/>
    <property type="match status" value="1"/>
</dbReference>
<keyword evidence="1" id="KW-0902">Two-component regulatory system</keyword>
<gene>
    <name evidence="5" type="ORF">GCM10018772_36740</name>
</gene>
<evidence type="ECO:0000313" key="5">
    <source>
        <dbReference type="EMBL" id="GHF08306.1"/>
    </source>
</evidence>
<comment type="caution">
    <text evidence="5">The sequence shown here is derived from an EMBL/GenBank/DDBJ whole genome shotgun (WGS) entry which is preliminary data.</text>
</comment>
<dbReference type="InterPro" id="IPR005158">
    <property type="entry name" value="BTAD"/>
</dbReference>
<dbReference type="InterPro" id="IPR051677">
    <property type="entry name" value="AfsR-DnrI-RedD_regulator"/>
</dbReference>
<dbReference type="InterPro" id="IPR011990">
    <property type="entry name" value="TPR-like_helical_dom_sf"/>
</dbReference>
<dbReference type="Gene3D" id="1.25.40.10">
    <property type="entry name" value="Tetratricopeptide repeat domain"/>
    <property type="match status" value="1"/>
</dbReference>
<dbReference type="PANTHER" id="PTHR35807">
    <property type="entry name" value="TRANSCRIPTIONAL REGULATOR REDD-RELATED"/>
    <property type="match status" value="1"/>
</dbReference>
<dbReference type="RefSeq" id="WP_190205369.1">
    <property type="nucleotide sequence ID" value="NZ_BNBI01000007.1"/>
</dbReference>
<dbReference type="InterPro" id="IPR016032">
    <property type="entry name" value="Sig_transdc_resp-reg_C-effctor"/>
</dbReference>
<dbReference type="Pfam" id="PF03704">
    <property type="entry name" value="BTAD"/>
    <property type="match status" value="1"/>
</dbReference>
<dbReference type="GO" id="GO:0003677">
    <property type="term" value="F:DNA binding"/>
    <property type="evidence" value="ECO:0007669"/>
    <property type="project" value="InterPro"/>
</dbReference>
<dbReference type="GO" id="GO:0006355">
    <property type="term" value="P:regulation of DNA-templated transcription"/>
    <property type="evidence" value="ECO:0007669"/>
    <property type="project" value="InterPro"/>
</dbReference>
<sequence length="286" mass="31055">MDIKVLGVLVVTEGGTPVTPVAAEPRQVLALLAMLAGRVVPSGLLVEDLWPDRPPHQAKAMLQSYVGELRELIAAALRGRERTGSARSRCDRRAADILADMPGGYQLRGDEVTSDAWEFERAAGAGYRALAVGDLVTAARRLREALGLWRGEPFADLTPGPHLTAQIDRLRQSRDRAFGQWVEAELRLGRHRELAADLPGVQVPCRVRDQLPAALERCADQGEALAAYQRLVQPSASSRVLVTARIPRPGPRPPVRFVPDPYDRPAAVARYGTAAGRGRTVPLGRP</sequence>
<dbReference type="AlphaFoldDB" id="A0A919E125"/>
<reference evidence="5" key="1">
    <citation type="journal article" date="2014" name="Int. J. Syst. Evol. Microbiol.">
        <title>Complete genome sequence of Corynebacterium casei LMG S-19264T (=DSM 44701T), isolated from a smear-ripened cheese.</title>
        <authorList>
            <consortium name="US DOE Joint Genome Institute (JGI-PGF)"/>
            <person name="Walter F."/>
            <person name="Albersmeier A."/>
            <person name="Kalinowski J."/>
            <person name="Ruckert C."/>
        </authorList>
    </citation>
    <scope>NUCLEOTIDE SEQUENCE</scope>
    <source>
        <strain evidence="5">JCM 4477</strain>
    </source>
</reference>
<evidence type="ECO:0000259" key="4">
    <source>
        <dbReference type="SMART" id="SM01043"/>
    </source>
</evidence>
<dbReference type="InterPro" id="IPR036388">
    <property type="entry name" value="WH-like_DNA-bd_sf"/>
</dbReference>
<evidence type="ECO:0000313" key="6">
    <source>
        <dbReference type="Proteomes" id="UP000630718"/>
    </source>
</evidence>
<keyword evidence="6" id="KW-1185">Reference proteome</keyword>
<evidence type="ECO:0000256" key="3">
    <source>
        <dbReference type="ARBA" id="ARBA00023163"/>
    </source>
</evidence>
<evidence type="ECO:0000256" key="2">
    <source>
        <dbReference type="ARBA" id="ARBA00023015"/>
    </source>
</evidence>
<dbReference type="CDD" id="cd15831">
    <property type="entry name" value="BTAD"/>
    <property type="match status" value="1"/>
</dbReference>
<keyword evidence="2" id="KW-0805">Transcription regulation</keyword>
<organism evidence="5 6">
    <name type="scientific">Streptomyces fumanus</name>
    <dbReference type="NCBI Taxonomy" id="67302"/>
    <lineage>
        <taxon>Bacteria</taxon>
        <taxon>Bacillati</taxon>
        <taxon>Actinomycetota</taxon>
        <taxon>Actinomycetes</taxon>
        <taxon>Kitasatosporales</taxon>
        <taxon>Streptomycetaceae</taxon>
        <taxon>Streptomyces</taxon>
    </lineage>
</organism>
<dbReference type="PANTHER" id="PTHR35807:SF1">
    <property type="entry name" value="TRANSCRIPTIONAL REGULATOR REDD"/>
    <property type="match status" value="1"/>
</dbReference>
<dbReference type="GO" id="GO:0000160">
    <property type="term" value="P:phosphorelay signal transduction system"/>
    <property type="evidence" value="ECO:0007669"/>
    <property type="project" value="UniProtKB-KW"/>
</dbReference>
<keyword evidence="3" id="KW-0804">Transcription</keyword>
<evidence type="ECO:0000256" key="1">
    <source>
        <dbReference type="ARBA" id="ARBA00023012"/>
    </source>
</evidence>
<dbReference type="SUPFAM" id="SSF48452">
    <property type="entry name" value="TPR-like"/>
    <property type="match status" value="1"/>
</dbReference>
<name>A0A919E125_9ACTN</name>
<dbReference type="EMBL" id="BNBI01000007">
    <property type="protein sequence ID" value="GHF08306.1"/>
    <property type="molecule type" value="Genomic_DNA"/>
</dbReference>